<evidence type="ECO:0000256" key="1">
    <source>
        <dbReference type="ARBA" id="ARBA00022485"/>
    </source>
</evidence>
<evidence type="ECO:0000256" key="8">
    <source>
        <dbReference type="ARBA" id="ARBA00047326"/>
    </source>
</evidence>
<comment type="subcellular location">
    <subcellularLocation>
        <location evidence="9">Cytoplasm</location>
    </subcellularLocation>
</comment>
<keyword evidence="2 9" id="KW-0963">Cytoplasm</keyword>
<feature type="binding site" evidence="9">
    <location>
        <position position="69"/>
    </location>
    <ligand>
        <name>[4Fe-4S] cluster</name>
        <dbReference type="ChEBI" id="CHEBI:49883"/>
        <label>2</label>
        <note>4Fe-4S-S-AdoMet</note>
    </ligand>
</feature>
<evidence type="ECO:0000256" key="2">
    <source>
        <dbReference type="ARBA" id="ARBA00022490"/>
    </source>
</evidence>
<dbReference type="PROSITE" id="PS51918">
    <property type="entry name" value="RADICAL_SAM"/>
    <property type="match status" value="1"/>
</dbReference>
<evidence type="ECO:0000259" key="10">
    <source>
        <dbReference type="PROSITE" id="PS51918"/>
    </source>
</evidence>
<keyword evidence="1 9" id="KW-0004">4Fe-4S</keyword>
<evidence type="ECO:0000256" key="4">
    <source>
        <dbReference type="ARBA" id="ARBA00022691"/>
    </source>
</evidence>
<dbReference type="NCBIfam" id="NF009544">
    <property type="entry name" value="PRK12928.1"/>
    <property type="match status" value="1"/>
</dbReference>
<dbReference type="PANTHER" id="PTHR10949">
    <property type="entry name" value="LIPOYL SYNTHASE"/>
    <property type="match status" value="1"/>
</dbReference>
<dbReference type="PIRSF" id="PIRSF005963">
    <property type="entry name" value="Lipoyl_synth"/>
    <property type="match status" value="1"/>
</dbReference>
<feature type="binding site" evidence="9">
    <location>
        <position position="276"/>
    </location>
    <ligand>
        <name>[4Fe-4S] cluster</name>
        <dbReference type="ChEBI" id="CHEBI:49883"/>
        <label>1</label>
    </ligand>
</feature>
<dbReference type="SFLD" id="SFLDF00271">
    <property type="entry name" value="lipoyl_synthase"/>
    <property type="match status" value="1"/>
</dbReference>
<dbReference type="NCBIfam" id="NF004019">
    <property type="entry name" value="PRK05481.1"/>
    <property type="match status" value="1"/>
</dbReference>
<dbReference type="InterPro" id="IPR013785">
    <property type="entry name" value="Aldolase_TIM"/>
</dbReference>
<keyword evidence="7 9" id="KW-0411">Iron-sulfur</keyword>
<evidence type="ECO:0000256" key="7">
    <source>
        <dbReference type="ARBA" id="ARBA00023014"/>
    </source>
</evidence>
<dbReference type="InterPro" id="IPR007197">
    <property type="entry name" value="rSAM"/>
</dbReference>
<keyword evidence="12" id="KW-1185">Reference proteome</keyword>
<dbReference type="InterPro" id="IPR058240">
    <property type="entry name" value="rSAM_sf"/>
</dbReference>
<comment type="similarity">
    <text evidence="9">Belongs to the radical SAM superfamily. Lipoyl synthase family.</text>
</comment>
<reference evidence="11 12" key="1">
    <citation type="submission" date="2016-10" db="EMBL/GenBank/DDBJ databases">
        <authorList>
            <person name="de Groot N.N."/>
        </authorList>
    </citation>
    <scope>NUCLEOTIDE SEQUENCE [LARGE SCALE GENOMIC DNA]</scope>
    <source>
        <strain evidence="11 12">DSM 15269</strain>
    </source>
</reference>
<feature type="binding site" evidence="9">
    <location>
        <position position="72"/>
    </location>
    <ligand>
        <name>[4Fe-4S] cluster</name>
        <dbReference type="ChEBI" id="CHEBI:49883"/>
        <label>2</label>
        <note>4Fe-4S-S-AdoMet</note>
    </ligand>
</feature>
<dbReference type="HAMAP" id="MF_00206">
    <property type="entry name" value="Lipoyl_synth"/>
    <property type="match status" value="1"/>
</dbReference>
<dbReference type="Proteomes" id="UP000199602">
    <property type="component" value="Unassembled WGS sequence"/>
</dbReference>
<feature type="binding site" evidence="9">
    <location>
        <position position="39"/>
    </location>
    <ligand>
        <name>[4Fe-4S] cluster</name>
        <dbReference type="ChEBI" id="CHEBI:49883"/>
        <label>1</label>
    </ligand>
</feature>
<dbReference type="GO" id="GO:0016992">
    <property type="term" value="F:lipoate synthase activity"/>
    <property type="evidence" value="ECO:0007669"/>
    <property type="project" value="UniProtKB-UniRule"/>
</dbReference>
<dbReference type="GO" id="GO:0051539">
    <property type="term" value="F:4 iron, 4 sulfur cluster binding"/>
    <property type="evidence" value="ECO:0007669"/>
    <property type="project" value="UniProtKB-UniRule"/>
</dbReference>
<dbReference type="SFLD" id="SFLDG01058">
    <property type="entry name" value="lipoyl_synthase_like"/>
    <property type="match status" value="1"/>
</dbReference>
<dbReference type="AlphaFoldDB" id="A0A1H0DHD8"/>
<dbReference type="RefSeq" id="WP_092064980.1">
    <property type="nucleotide sequence ID" value="NZ_FNIN01000005.1"/>
</dbReference>
<organism evidence="11 12">
    <name type="scientific">Desulfonauticus submarinus</name>
    <dbReference type="NCBI Taxonomy" id="206665"/>
    <lineage>
        <taxon>Bacteria</taxon>
        <taxon>Pseudomonadati</taxon>
        <taxon>Thermodesulfobacteriota</taxon>
        <taxon>Desulfovibrionia</taxon>
        <taxon>Desulfovibrionales</taxon>
        <taxon>Desulfonauticaceae</taxon>
        <taxon>Desulfonauticus</taxon>
    </lineage>
</organism>
<accession>A0A1H0DHD8</accession>
<evidence type="ECO:0000256" key="5">
    <source>
        <dbReference type="ARBA" id="ARBA00022723"/>
    </source>
</evidence>
<dbReference type="GO" id="GO:0046872">
    <property type="term" value="F:metal ion binding"/>
    <property type="evidence" value="ECO:0007669"/>
    <property type="project" value="UniProtKB-KW"/>
</dbReference>
<dbReference type="OrthoDB" id="9787898at2"/>
<dbReference type="PANTHER" id="PTHR10949:SF0">
    <property type="entry name" value="LIPOYL SYNTHASE, MITOCHONDRIAL"/>
    <property type="match status" value="1"/>
</dbReference>
<keyword evidence="4 9" id="KW-0949">S-adenosyl-L-methionine</keyword>
<dbReference type="InterPro" id="IPR006638">
    <property type="entry name" value="Elp3/MiaA/NifB-like_rSAM"/>
</dbReference>
<keyword evidence="5 9" id="KW-0479">Metal-binding</keyword>
<feature type="domain" description="Radical SAM core" evidence="10">
    <location>
        <begin position="51"/>
        <end position="266"/>
    </location>
</feature>
<dbReference type="GO" id="GO:0009249">
    <property type="term" value="P:protein lipoylation"/>
    <property type="evidence" value="ECO:0007669"/>
    <property type="project" value="UniProtKB-UniRule"/>
</dbReference>
<gene>
    <name evidence="9" type="primary">lipA</name>
    <name evidence="11" type="ORF">SAMN04488516_10520</name>
</gene>
<evidence type="ECO:0000256" key="6">
    <source>
        <dbReference type="ARBA" id="ARBA00023004"/>
    </source>
</evidence>
<keyword evidence="6 9" id="KW-0408">Iron</keyword>
<dbReference type="InterPro" id="IPR031691">
    <property type="entry name" value="LIAS_N"/>
</dbReference>
<comment type="catalytic activity">
    <reaction evidence="8 9">
        <text>[[Fe-S] cluster scaffold protein carrying a second [4Fe-4S](2+) cluster] + N(6)-octanoyl-L-lysyl-[protein] + 2 oxidized [2Fe-2S]-[ferredoxin] + 2 S-adenosyl-L-methionine + 4 H(+) = [[Fe-S] cluster scaffold protein] + N(6)-[(R)-dihydrolipoyl]-L-lysyl-[protein] + 4 Fe(3+) + 2 hydrogen sulfide + 2 5'-deoxyadenosine + 2 L-methionine + 2 reduced [2Fe-2S]-[ferredoxin]</text>
        <dbReference type="Rhea" id="RHEA:16585"/>
        <dbReference type="Rhea" id="RHEA-COMP:9928"/>
        <dbReference type="Rhea" id="RHEA-COMP:10000"/>
        <dbReference type="Rhea" id="RHEA-COMP:10001"/>
        <dbReference type="Rhea" id="RHEA-COMP:10475"/>
        <dbReference type="Rhea" id="RHEA-COMP:14568"/>
        <dbReference type="Rhea" id="RHEA-COMP:14569"/>
        <dbReference type="ChEBI" id="CHEBI:15378"/>
        <dbReference type="ChEBI" id="CHEBI:17319"/>
        <dbReference type="ChEBI" id="CHEBI:29034"/>
        <dbReference type="ChEBI" id="CHEBI:29919"/>
        <dbReference type="ChEBI" id="CHEBI:33722"/>
        <dbReference type="ChEBI" id="CHEBI:33737"/>
        <dbReference type="ChEBI" id="CHEBI:33738"/>
        <dbReference type="ChEBI" id="CHEBI:57844"/>
        <dbReference type="ChEBI" id="CHEBI:59789"/>
        <dbReference type="ChEBI" id="CHEBI:78809"/>
        <dbReference type="ChEBI" id="CHEBI:83100"/>
        <dbReference type="EC" id="2.8.1.8"/>
    </reaction>
</comment>
<dbReference type="Gene3D" id="3.20.20.70">
    <property type="entry name" value="Aldolase class I"/>
    <property type="match status" value="1"/>
</dbReference>
<protein>
    <recommendedName>
        <fullName evidence="9">Lipoyl synthase</fullName>
        <ecNumber evidence="9">2.8.1.8</ecNumber>
    </recommendedName>
    <alternativeName>
        <fullName evidence="9">Lip-syn</fullName>
        <shortName evidence="9">LS</shortName>
    </alternativeName>
    <alternativeName>
        <fullName evidence="9">Lipoate synthase</fullName>
    </alternativeName>
    <alternativeName>
        <fullName evidence="9">Lipoic acid synthase</fullName>
    </alternativeName>
    <alternativeName>
        <fullName evidence="9">Sulfur insertion protein LipA</fullName>
    </alternativeName>
</protein>
<evidence type="ECO:0000313" key="11">
    <source>
        <dbReference type="EMBL" id="SDN69543.1"/>
    </source>
</evidence>
<dbReference type="EC" id="2.8.1.8" evidence="9"/>
<evidence type="ECO:0000313" key="12">
    <source>
        <dbReference type="Proteomes" id="UP000199602"/>
    </source>
</evidence>
<dbReference type="CDD" id="cd01335">
    <property type="entry name" value="Radical_SAM"/>
    <property type="match status" value="1"/>
</dbReference>
<sequence>MSSTRYLRKPEWLKVKLPTSKCFSQTRKLLADLNLNTVCQGARCPNIFECFSKKTATFLILGKFCTRNCAFCNIEHNKPEPVDLEEPVRVVEAVKRLQLEYVVITSVTRDDLPDGGASQFKKVIELLKQNLNVRVEVLIPDFKGSYEALKIVLDAKPNVLNHNVETVPSLYRKIRPQADFEQSLLLLKRTKDYNSQIKTKSGLMLGLGETKTEVIEVLEKLVEVRCDMVTLGQYLQPSRNHYPVKRYVHPDEFFEFKERGEQMGLKVFSGPFVRSSYHAADWV</sequence>
<dbReference type="EMBL" id="FNIN01000005">
    <property type="protein sequence ID" value="SDN69543.1"/>
    <property type="molecule type" value="Genomic_DNA"/>
</dbReference>
<dbReference type="SFLD" id="SFLDS00029">
    <property type="entry name" value="Radical_SAM"/>
    <property type="match status" value="1"/>
</dbReference>
<feature type="binding site" evidence="9">
    <location>
        <position position="44"/>
    </location>
    <ligand>
        <name>[4Fe-4S] cluster</name>
        <dbReference type="ChEBI" id="CHEBI:49883"/>
        <label>1</label>
    </ligand>
</feature>
<feature type="binding site" evidence="9">
    <location>
        <position position="50"/>
    </location>
    <ligand>
        <name>[4Fe-4S] cluster</name>
        <dbReference type="ChEBI" id="CHEBI:49883"/>
        <label>1</label>
    </ligand>
</feature>
<comment type="cofactor">
    <cofactor evidence="9">
        <name>[4Fe-4S] cluster</name>
        <dbReference type="ChEBI" id="CHEBI:49883"/>
    </cofactor>
    <text evidence="9">Binds 2 [4Fe-4S] clusters per subunit. One cluster is coordinated with 3 cysteines and an exchangeable S-adenosyl-L-methionine.</text>
</comment>
<dbReference type="NCBIfam" id="TIGR00510">
    <property type="entry name" value="lipA"/>
    <property type="match status" value="1"/>
</dbReference>
<keyword evidence="3 9" id="KW-0808">Transferase</keyword>
<evidence type="ECO:0000256" key="3">
    <source>
        <dbReference type="ARBA" id="ARBA00022679"/>
    </source>
</evidence>
<proteinExistence type="inferred from homology"/>
<dbReference type="SUPFAM" id="SSF102114">
    <property type="entry name" value="Radical SAM enzymes"/>
    <property type="match status" value="1"/>
</dbReference>
<dbReference type="Pfam" id="PF16881">
    <property type="entry name" value="LIAS_N"/>
    <property type="match status" value="1"/>
</dbReference>
<name>A0A1H0DHD8_9BACT</name>
<comment type="function">
    <text evidence="9">Catalyzes the radical-mediated insertion of two sulfur atoms into the C-6 and C-8 positions of the octanoyl moiety bound to the lipoyl domains of lipoate-dependent enzymes, thereby converting the octanoylated domains into lipoylated derivatives.</text>
</comment>
<dbReference type="SMART" id="SM00729">
    <property type="entry name" value="Elp3"/>
    <property type="match status" value="1"/>
</dbReference>
<dbReference type="FunFam" id="3.20.20.70:FF:000040">
    <property type="entry name" value="Lipoyl synthase"/>
    <property type="match status" value="1"/>
</dbReference>
<dbReference type="STRING" id="206665.SAMN04488516_10520"/>
<feature type="binding site" evidence="9">
    <location>
        <position position="65"/>
    </location>
    <ligand>
        <name>[4Fe-4S] cluster</name>
        <dbReference type="ChEBI" id="CHEBI:49883"/>
        <label>2</label>
        <note>4Fe-4S-S-AdoMet</note>
    </ligand>
</feature>
<evidence type="ECO:0000256" key="9">
    <source>
        <dbReference type="HAMAP-Rule" id="MF_00206"/>
    </source>
</evidence>
<comment type="pathway">
    <text evidence="9">Protein modification; protein lipoylation via endogenous pathway; protein N(6)-(lipoyl)lysine from octanoyl-[acyl-carrier-protein]: step 2/2.</text>
</comment>
<dbReference type="GO" id="GO:0005737">
    <property type="term" value="C:cytoplasm"/>
    <property type="evidence" value="ECO:0007669"/>
    <property type="project" value="UniProtKB-SubCell"/>
</dbReference>
<dbReference type="Pfam" id="PF04055">
    <property type="entry name" value="Radical_SAM"/>
    <property type="match status" value="1"/>
</dbReference>
<dbReference type="UniPathway" id="UPA00538">
    <property type="reaction ID" value="UER00593"/>
</dbReference>
<dbReference type="InterPro" id="IPR003698">
    <property type="entry name" value="Lipoyl_synth"/>
</dbReference>